<reference evidence="2" key="2">
    <citation type="submission" date="2020-12" db="EMBL/GenBank/DDBJ databases">
        <authorList>
            <person name="Kanost M."/>
        </authorList>
    </citation>
    <scope>NUCLEOTIDE SEQUENCE</scope>
</reference>
<gene>
    <name evidence="2" type="ORF">O3G_MSEX010029</name>
</gene>
<feature type="compositionally biased region" description="Basic and acidic residues" evidence="1">
    <location>
        <begin position="356"/>
        <end position="370"/>
    </location>
</feature>
<name>A0A922CT48_MANSE</name>
<dbReference type="EMBL" id="JH668528">
    <property type="protein sequence ID" value="KAG6456933.1"/>
    <property type="molecule type" value="Genomic_DNA"/>
</dbReference>
<sequence length="985" mass="110672">MNACVEEYDEDIHDDLIKLCFKLPHSDSCCYLGSSMHKNVTNMPDKTQIETIDLTGANDPVNIKMPKPLSIKNDVCYQIKQLAIEIVDFKKFPWYYKKYIKYYNNTEDINSTNGIVVCEDNNNTNDMCMKIKYDNNKGQWKVQEGNKDTSSHIKDRVVSKTKFHRNLNKIDFKRNKGLVGLTITQKFITEDIVVKKEDEESSSLDKLNDETDVVIIDNLLNTNGLSNKIDKETKETSDEIVVIENSGESIASKCENNKIIETFKRNDDLNKSQPTKIIKKSSKDVSNLKATPRKNKINLIDETSCRTYTKPVINFPSSEKPLEIQISTKNKQTNILYITKRDSETVARQQKKDKKERKQFAEDKTREPKSNIDKIESNKKRHAPTIKKIFDTIKVRKDIFNEVKSLSEREVAVIDSASKQLQNINKFNDKATKLTPKHKLKSVNIEGAKYNEPKPLDMPILTEENYETSEVPSIRRTSFKDSIVFENDVSSIEEIPCKETSGKKIAKSSNQQPLEKNSLEVLKSPQANNSTSSIAELASTTPATVVSTVANIIPVISYVNSGVSKPRVKYTPVTKDYAIPTNTKAASNQGTHARFSQSFLSYSSPAAVNSPGHNAQNRSMVQLLTAPQRPPNMGTTQHRLPLQQMPNYSVPPSPYPSNYPILPSYEAAVANIHLPTGHRTFGNNVGDRNLNYHYMNAGHGAPLPHLPLQQAPQWQPNTNFNQTQPLQYQINLQTPNCSSAGWNNGYVRGINNVASSAPCMATNTATGNQRVHFDILRAHTQPEPTNGKPSKSNAPKTPIRKNTDKHSQASLEQVNGIAINNNSKKTSKRPYEYGVHEVNRQHSLLEKELTKRPKTAPLISEDARTLKSSEYSPPILPIPTNEMVLSNFFISTQPSNAQENTPRNAKNATSKTPTEPMDKSRKISIEDYKKRVCKNDSADVYNSAVRTGDNTKGTGHEPNATVKKTKYGNYLEQDLGYSSDTTVKL</sequence>
<feature type="compositionally biased region" description="Polar residues" evidence="1">
    <location>
        <begin position="894"/>
        <end position="913"/>
    </location>
</feature>
<feature type="region of interest" description="Disordered" evidence="1">
    <location>
        <begin position="894"/>
        <end position="921"/>
    </location>
</feature>
<feature type="region of interest" description="Disordered" evidence="1">
    <location>
        <begin position="347"/>
        <end position="370"/>
    </location>
</feature>
<comment type="caution">
    <text evidence="2">The sequence shown here is derived from an EMBL/GenBank/DDBJ whole genome shotgun (WGS) entry which is preliminary data.</text>
</comment>
<evidence type="ECO:0000313" key="3">
    <source>
        <dbReference type="Proteomes" id="UP000791440"/>
    </source>
</evidence>
<organism evidence="2 3">
    <name type="scientific">Manduca sexta</name>
    <name type="common">Tobacco hawkmoth</name>
    <name type="synonym">Tobacco hornworm</name>
    <dbReference type="NCBI Taxonomy" id="7130"/>
    <lineage>
        <taxon>Eukaryota</taxon>
        <taxon>Metazoa</taxon>
        <taxon>Ecdysozoa</taxon>
        <taxon>Arthropoda</taxon>
        <taxon>Hexapoda</taxon>
        <taxon>Insecta</taxon>
        <taxon>Pterygota</taxon>
        <taxon>Neoptera</taxon>
        <taxon>Endopterygota</taxon>
        <taxon>Lepidoptera</taxon>
        <taxon>Glossata</taxon>
        <taxon>Ditrysia</taxon>
        <taxon>Bombycoidea</taxon>
        <taxon>Sphingidae</taxon>
        <taxon>Sphinginae</taxon>
        <taxon>Sphingini</taxon>
        <taxon>Manduca</taxon>
    </lineage>
</organism>
<dbReference type="Proteomes" id="UP000791440">
    <property type="component" value="Unassembled WGS sequence"/>
</dbReference>
<keyword evidence="3" id="KW-1185">Reference proteome</keyword>
<evidence type="ECO:0000313" key="2">
    <source>
        <dbReference type="EMBL" id="KAG6456933.1"/>
    </source>
</evidence>
<dbReference type="AlphaFoldDB" id="A0A922CT48"/>
<reference evidence="2" key="1">
    <citation type="journal article" date="2016" name="Insect Biochem. Mol. Biol.">
        <title>Multifaceted biological insights from a draft genome sequence of the tobacco hornworm moth, Manduca sexta.</title>
        <authorList>
            <person name="Kanost M.R."/>
            <person name="Arrese E.L."/>
            <person name="Cao X."/>
            <person name="Chen Y.R."/>
            <person name="Chellapilla S."/>
            <person name="Goldsmith M.R."/>
            <person name="Grosse-Wilde E."/>
            <person name="Heckel D.G."/>
            <person name="Herndon N."/>
            <person name="Jiang H."/>
            <person name="Papanicolaou A."/>
            <person name="Qu J."/>
            <person name="Soulages J.L."/>
            <person name="Vogel H."/>
            <person name="Walters J."/>
            <person name="Waterhouse R.M."/>
            <person name="Ahn S.J."/>
            <person name="Almeida F.C."/>
            <person name="An C."/>
            <person name="Aqrawi P."/>
            <person name="Bretschneider A."/>
            <person name="Bryant W.B."/>
            <person name="Bucks S."/>
            <person name="Chao H."/>
            <person name="Chevignon G."/>
            <person name="Christen J.M."/>
            <person name="Clarke D.F."/>
            <person name="Dittmer N.T."/>
            <person name="Ferguson L.C.F."/>
            <person name="Garavelou S."/>
            <person name="Gordon K.H.J."/>
            <person name="Gunaratna R.T."/>
            <person name="Han Y."/>
            <person name="Hauser F."/>
            <person name="He Y."/>
            <person name="Heidel-Fischer H."/>
            <person name="Hirsh A."/>
            <person name="Hu Y."/>
            <person name="Jiang H."/>
            <person name="Kalra D."/>
            <person name="Klinner C."/>
            <person name="Konig C."/>
            <person name="Kovar C."/>
            <person name="Kroll A.R."/>
            <person name="Kuwar S.S."/>
            <person name="Lee S.L."/>
            <person name="Lehman R."/>
            <person name="Li K."/>
            <person name="Li Z."/>
            <person name="Liang H."/>
            <person name="Lovelace S."/>
            <person name="Lu Z."/>
            <person name="Mansfield J.H."/>
            <person name="McCulloch K.J."/>
            <person name="Mathew T."/>
            <person name="Morton B."/>
            <person name="Muzny D.M."/>
            <person name="Neunemann D."/>
            <person name="Ongeri F."/>
            <person name="Pauchet Y."/>
            <person name="Pu L.L."/>
            <person name="Pyrousis I."/>
            <person name="Rao X.J."/>
            <person name="Redding A."/>
            <person name="Roesel C."/>
            <person name="Sanchez-Gracia A."/>
            <person name="Schaack S."/>
            <person name="Shukla A."/>
            <person name="Tetreau G."/>
            <person name="Wang Y."/>
            <person name="Xiong G.H."/>
            <person name="Traut W."/>
            <person name="Walsh T.K."/>
            <person name="Worley K.C."/>
            <person name="Wu D."/>
            <person name="Wu W."/>
            <person name="Wu Y.Q."/>
            <person name="Zhang X."/>
            <person name="Zou Z."/>
            <person name="Zucker H."/>
            <person name="Briscoe A.D."/>
            <person name="Burmester T."/>
            <person name="Clem R.J."/>
            <person name="Feyereisen R."/>
            <person name="Grimmelikhuijzen C.J.P."/>
            <person name="Hamodrakas S.J."/>
            <person name="Hansson B.S."/>
            <person name="Huguet E."/>
            <person name="Jermiin L.S."/>
            <person name="Lan Q."/>
            <person name="Lehman H.K."/>
            <person name="Lorenzen M."/>
            <person name="Merzendorfer H."/>
            <person name="Michalopoulos I."/>
            <person name="Morton D.B."/>
            <person name="Muthukrishnan S."/>
            <person name="Oakeshott J.G."/>
            <person name="Palmer W."/>
            <person name="Park Y."/>
            <person name="Passarelli A.L."/>
            <person name="Rozas J."/>
            <person name="Schwartz L.M."/>
            <person name="Smith W."/>
            <person name="Southgate A."/>
            <person name="Vilcinskas A."/>
            <person name="Vogt R."/>
            <person name="Wang P."/>
            <person name="Werren J."/>
            <person name="Yu X.Q."/>
            <person name="Zhou J.J."/>
            <person name="Brown S.J."/>
            <person name="Scherer S.E."/>
            <person name="Richards S."/>
            <person name="Blissard G.W."/>
        </authorList>
    </citation>
    <scope>NUCLEOTIDE SEQUENCE</scope>
</reference>
<dbReference type="EMBL" id="JH668528">
    <property type="protein sequence ID" value="KAG6456932.1"/>
    <property type="molecule type" value="Genomic_DNA"/>
</dbReference>
<protein>
    <submittedName>
        <fullName evidence="2">Uncharacterized protein</fullName>
    </submittedName>
</protein>
<evidence type="ECO:0000256" key="1">
    <source>
        <dbReference type="SAM" id="MobiDB-lite"/>
    </source>
</evidence>
<feature type="compositionally biased region" description="Polar residues" evidence="1">
    <location>
        <begin position="782"/>
        <end position="795"/>
    </location>
</feature>
<proteinExistence type="predicted"/>
<accession>A0A922CT48</accession>
<feature type="region of interest" description="Disordered" evidence="1">
    <location>
        <begin position="780"/>
        <end position="808"/>
    </location>
</feature>